<reference evidence="2" key="1">
    <citation type="submission" date="2023-07" db="EMBL/GenBank/DDBJ databases">
        <authorList>
            <consortium name="AG Swart"/>
            <person name="Singh M."/>
            <person name="Singh A."/>
            <person name="Seah K."/>
            <person name="Emmerich C."/>
        </authorList>
    </citation>
    <scope>NUCLEOTIDE SEQUENCE</scope>
    <source>
        <strain evidence="2">DP1</strain>
    </source>
</reference>
<evidence type="ECO:0000313" key="2">
    <source>
        <dbReference type="EMBL" id="CAI2378650.1"/>
    </source>
</evidence>
<organism evidence="2 3">
    <name type="scientific">Euplotes crassus</name>
    <dbReference type="NCBI Taxonomy" id="5936"/>
    <lineage>
        <taxon>Eukaryota</taxon>
        <taxon>Sar</taxon>
        <taxon>Alveolata</taxon>
        <taxon>Ciliophora</taxon>
        <taxon>Intramacronucleata</taxon>
        <taxon>Spirotrichea</taxon>
        <taxon>Hypotrichia</taxon>
        <taxon>Euplotida</taxon>
        <taxon>Euplotidae</taxon>
        <taxon>Moneuplotes</taxon>
    </lineage>
</organism>
<name>A0AAD2D3C2_EUPCR</name>
<evidence type="ECO:0000256" key="1">
    <source>
        <dbReference type="SAM" id="MobiDB-lite"/>
    </source>
</evidence>
<protein>
    <submittedName>
        <fullName evidence="2">Uncharacterized protein</fullName>
    </submittedName>
</protein>
<sequence length="248" mass="28489">MKRNNRRADNRKDQTEPDVDYAIDPSNSGVRTVNLTVARSAIEDREEQEVIPEVTVYYDEHNNIKLGPLVEGIRKMGYKVDRSMISYYDEERKVYVYAGNHPLPDKAIPNIPEGEIKIKARPKAKSIYGDFLLANTNASISKGSRRTKERKIGDVIKKVSEWRKLYNGTEIEGEIVKKSLEEAAKLVNISKKSLDDYLLQLRNGRKYGFNFNEHKDDKIGILRAFNRKHKLIDKGTKKSKPGRKPGNR</sequence>
<feature type="compositionally biased region" description="Basic and acidic residues" evidence="1">
    <location>
        <begin position="1"/>
        <end position="15"/>
    </location>
</feature>
<feature type="region of interest" description="Disordered" evidence="1">
    <location>
        <begin position="1"/>
        <end position="26"/>
    </location>
</feature>
<dbReference type="Proteomes" id="UP001295684">
    <property type="component" value="Unassembled WGS sequence"/>
</dbReference>
<evidence type="ECO:0000313" key="3">
    <source>
        <dbReference type="Proteomes" id="UP001295684"/>
    </source>
</evidence>
<accession>A0AAD2D3C2</accession>
<dbReference type="AlphaFoldDB" id="A0AAD2D3C2"/>
<keyword evidence="3" id="KW-1185">Reference proteome</keyword>
<comment type="caution">
    <text evidence="2">The sequence shown here is derived from an EMBL/GenBank/DDBJ whole genome shotgun (WGS) entry which is preliminary data.</text>
</comment>
<gene>
    <name evidence="2" type="ORF">ECRASSUSDP1_LOCUS20048</name>
</gene>
<dbReference type="EMBL" id="CAMPGE010020399">
    <property type="protein sequence ID" value="CAI2378650.1"/>
    <property type="molecule type" value="Genomic_DNA"/>
</dbReference>
<proteinExistence type="predicted"/>